<evidence type="ECO:0000256" key="14">
    <source>
        <dbReference type="ARBA" id="ARBA00022968"/>
    </source>
</evidence>
<evidence type="ECO:0000256" key="2">
    <source>
        <dbReference type="ARBA" id="ARBA00001936"/>
    </source>
</evidence>
<evidence type="ECO:0000256" key="10">
    <source>
        <dbReference type="ARBA" id="ARBA00022801"/>
    </source>
</evidence>
<reference evidence="34 35" key="1">
    <citation type="submission" date="2013-09" db="EMBL/GenBank/DDBJ databases">
        <title>Corchorus capsularis genome sequencing.</title>
        <authorList>
            <person name="Alam M."/>
            <person name="Haque M.S."/>
            <person name="Islam M.S."/>
            <person name="Emdad E.M."/>
            <person name="Islam M.M."/>
            <person name="Ahmed B."/>
            <person name="Halim A."/>
            <person name="Hossen Q.M.M."/>
            <person name="Hossain M.Z."/>
            <person name="Ahmed R."/>
            <person name="Khan M.M."/>
            <person name="Islam R."/>
            <person name="Rashid M.M."/>
            <person name="Khan S.A."/>
            <person name="Rahman M.S."/>
            <person name="Alam M."/>
        </authorList>
    </citation>
    <scope>NUCLEOTIDE SEQUENCE [LARGE SCALE GENOMIC DNA]</scope>
    <source>
        <strain evidence="35">cv. CVL-1</strain>
        <tissue evidence="34">Whole seedling</tissue>
    </source>
</reference>
<evidence type="ECO:0000256" key="29">
    <source>
        <dbReference type="PROSITE-ProRule" id="PRU00047"/>
    </source>
</evidence>
<dbReference type="OrthoDB" id="1000359at2759"/>
<evidence type="ECO:0000256" key="17">
    <source>
        <dbReference type="ARBA" id="ARBA00023054"/>
    </source>
</evidence>
<evidence type="ECO:0000256" key="24">
    <source>
        <dbReference type="ARBA" id="ARBA00058858"/>
    </source>
</evidence>
<dbReference type="Pfam" id="PF01532">
    <property type="entry name" value="Glyco_hydro_47"/>
    <property type="match status" value="1"/>
</dbReference>
<keyword evidence="30" id="KW-0326">Glycosidase</keyword>
<keyword evidence="10 30" id="KW-0378">Hydrolase</keyword>
<dbReference type="EC" id="3.2.1.-" evidence="30"/>
<keyword evidence="11" id="KW-0862">Zinc</keyword>
<evidence type="ECO:0000256" key="5">
    <source>
        <dbReference type="ARBA" id="ARBA00004922"/>
    </source>
</evidence>
<dbReference type="InterPro" id="IPR036026">
    <property type="entry name" value="Seven-hairpin_glycosidases"/>
</dbReference>
<keyword evidence="16" id="KW-0333">Golgi apparatus</keyword>
<organism evidence="34 35">
    <name type="scientific">Corchorus capsularis</name>
    <name type="common">Jute</name>
    <dbReference type="NCBI Taxonomy" id="210143"/>
    <lineage>
        <taxon>Eukaryota</taxon>
        <taxon>Viridiplantae</taxon>
        <taxon>Streptophyta</taxon>
        <taxon>Embryophyta</taxon>
        <taxon>Tracheophyta</taxon>
        <taxon>Spermatophyta</taxon>
        <taxon>Magnoliopsida</taxon>
        <taxon>eudicotyledons</taxon>
        <taxon>Gunneridae</taxon>
        <taxon>Pentapetalae</taxon>
        <taxon>rosids</taxon>
        <taxon>malvids</taxon>
        <taxon>Malvales</taxon>
        <taxon>Malvaceae</taxon>
        <taxon>Grewioideae</taxon>
        <taxon>Apeibeae</taxon>
        <taxon>Corchorus</taxon>
    </lineage>
</organism>
<feature type="active site" evidence="26">
    <location>
        <position position="1211"/>
    </location>
</feature>
<dbReference type="GO" id="GO:0004571">
    <property type="term" value="F:mannosyl-oligosaccharide 1,2-alpha-mannosidase activity"/>
    <property type="evidence" value="ECO:0007669"/>
    <property type="project" value="UniProtKB-EC"/>
</dbReference>
<accession>A0A1R3I3B0</accession>
<comment type="pathway">
    <text evidence="5">Protein modification; protein glycosylation.</text>
</comment>
<dbReference type="PROSITE" id="PS50966">
    <property type="entry name" value="ZF_SWIM"/>
    <property type="match status" value="1"/>
</dbReference>
<comment type="caution">
    <text evidence="34">The sequence shown here is derived from an EMBL/GenBank/DDBJ whole genome shotgun (WGS) entry which is preliminary data.</text>
</comment>
<feature type="region of interest" description="Disordered" evidence="31">
    <location>
        <begin position="133"/>
        <end position="168"/>
    </location>
</feature>
<dbReference type="PROSITE" id="PS50158">
    <property type="entry name" value="ZF_CCHC"/>
    <property type="match status" value="1"/>
</dbReference>
<dbReference type="InterPro" id="IPR004332">
    <property type="entry name" value="Transposase_MuDR"/>
</dbReference>
<evidence type="ECO:0000256" key="4">
    <source>
        <dbReference type="ARBA" id="ARBA00004194"/>
    </source>
</evidence>
<keyword evidence="13" id="KW-0460">Magnesium</keyword>
<evidence type="ECO:0000313" key="35">
    <source>
        <dbReference type="Proteomes" id="UP000188268"/>
    </source>
</evidence>
<feature type="region of interest" description="Disordered" evidence="31">
    <location>
        <begin position="755"/>
        <end position="783"/>
    </location>
</feature>
<comment type="function">
    <text evidence="24">Class I alpha-mannosidase essential for early N-glycan processing. Progressively trims alpha-1,2-linked mannose residues. Produces Man(5)GlcNAc(2) from Man(8)GlcNAc(2), but only Man(6)GlcNAc(2) from Man(9)GlcNAc(2). Has difficulty acting on the terminal mannose of the b-branch. Involved in root development and cell wall biosynthesis.</text>
</comment>
<dbReference type="Pfam" id="PF10551">
    <property type="entry name" value="MULE"/>
    <property type="match status" value="1"/>
</dbReference>
<keyword evidence="8 27" id="KW-0479">Metal-binding</keyword>
<dbReference type="Gramene" id="OMO77077">
    <property type="protein sequence ID" value="OMO77077"/>
    <property type="gene ID" value="CCACVL1_15212"/>
</dbReference>
<dbReference type="PANTHER" id="PTHR11742:SF95">
    <property type="entry name" value="ALPHA-1,2-MANNOSIDASE"/>
    <property type="match status" value="1"/>
</dbReference>
<evidence type="ECO:0000256" key="18">
    <source>
        <dbReference type="ARBA" id="ARBA00023136"/>
    </source>
</evidence>
<dbReference type="Pfam" id="PF03108">
    <property type="entry name" value="DBD_Tnp_Mut"/>
    <property type="match status" value="1"/>
</dbReference>
<keyword evidence="17" id="KW-0175">Coiled coil</keyword>
<dbReference type="GO" id="GO:0003676">
    <property type="term" value="F:nucleic acid binding"/>
    <property type="evidence" value="ECO:0007669"/>
    <property type="project" value="InterPro"/>
</dbReference>
<evidence type="ECO:0000256" key="6">
    <source>
        <dbReference type="ARBA" id="ARBA00007658"/>
    </source>
</evidence>
<dbReference type="InterPro" id="IPR007527">
    <property type="entry name" value="Znf_SWIM"/>
</dbReference>
<dbReference type="SMART" id="SM00575">
    <property type="entry name" value="ZnF_PMZ"/>
    <property type="match status" value="1"/>
</dbReference>
<dbReference type="EMBL" id="AWWV01010807">
    <property type="protein sequence ID" value="OMO77077.1"/>
    <property type="molecule type" value="Genomic_DNA"/>
</dbReference>
<dbReference type="InterPro" id="IPR058594">
    <property type="entry name" value="PB1-like_dom_pln"/>
</dbReference>
<feature type="compositionally biased region" description="Acidic residues" evidence="31">
    <location>
        <begin position="146"/>
        <end position="160"/>
    </location>
</feature>
<keyword evidence="18" id="KW-0472">Membrane</keyword>
<protein>
    <recommendedName>
        <fullName evidence="30">alpha-1,2-Mannosidase</fullName>
        <ecNumber evidence="30">3.2.1.-</ecNumber>
    </recommendedName>
</protein>
<dbReference type="GO" id="GO:0005783">
    <property type="term" value="C:endoplasmic reticulum"/>
    <property type="evidence" value="ECO:0007669"/>
    <property type="project" value="TreeGrafter"/>
</dbReference>
<feature type="region of interest" description="Disordered" evidence="31">
    <location>
        <begin position="823"/>
        <end position="855"/>
    </location>
</feature>
<feature type="compositionally biased region" description="Polar residues" evidence="31">
    <location>
        <begin position="823"/>
        <end position="836"/>
    </location>
</feature>
<evidence type="ECO:0000256" key="9">
    <source>
        <dbReference type="ARBA" id="ARBA00022771"/>
    </source>
</evidence>
<evidence type="ECO:0000259" key="32">
    <source>
        <dbReference type="PROSITE" id="PS50158"/>
    </source>
</evidence>
<proteinExistence type="inferred from homology"/>
<evidence type="ECO:0000256" key="1">
    <source>
        <dbReference type="ARBA" id="ARBA00001913"/>
    </source>
</evidence>
<comment type="subcellular location">
    <subcellularLocation>
        <location evidence="25">Endomembrane system</location>
        <topology evidence="25">Single-pass type II membrane protein</topology>
    </subcellularLocation>
    <subcellularLocation>
        <location evidence="4">Golgi apparatus membrane</location>
        <topology evidence="4">Single-pass membrane protein</topology>
    </subcellularLocation>
</comment>
<dbReference type="FunFam" id="1.50.10.10:FF:000024">
    <property type="entry name" value="alpha-1,2-Mannosidase"/>
    <property type="match status" value="1"/>
</dbReference>
<evidence type="ECO:0000313" key="34">
    <source>
        <dbReference type="EMBL" id="OMO77077.1"/>
    </source>
</evidence>
<dbReference type="GO" id="GO:0005975">
    <property type="term" value="P:carbohydrate metabolic process"/>
    <property type="evidence" value="ECO:0007669"/>
    <property type="project" value="InterPro"/>
</dbReference>
<feature type="region of interest" description="Disordered" evidence="31">
    <location>
        <begin position="888"/>
        <end position="907"/>
    </location>
</feature>
<dbReference type="InterPro" id="IPR050749">
    <property type="entry name" value="Glycosyl_Hydrolase_47"/>
</dbReference>
<evidence type="ECO:0000256" key="30">
    <source>
        <dbReference type="RuleBase" id="RU361193"/>
    </source>
</evidence>
<comment type="similarity">
    <text evidence="6 30">Belongs to the glycosyl hydrolase 47 family.</text>
</comment>
<comment type="cofactor">
    <cofactor evidence="2">
        <name>Mn(2+)</name>
        <dbReference type="ChEBI" id="CHEBI:29035"/>
    </cofactor>
</comment>
<keyword evidence="9 29" id="KW-0863">Zinc-finger</keyword>
<evidence type="ECO:0000256" key="19">
    <source>
        <dbReference type="ARBA" id="ARBA00023157"/>
    </source>
</evidence>
<dbReference type="Pfam" id="PF26130">
    <property type="entry name" value="PB1-like"/>
    <property type="match status" value="1"/>
</dbReference>
<dbReference type="InterPro" id="IPR018289">
    <property type="entry name" value="MULE_transposase_dom"/>
</dbReference>
<feature type="disulfide bond" evidence="28">
    <location>
        <begin position="1283"/>
        <end position="1315"/>
    </location>
</feature>
<gene>
    <name evidence="34" type="ORF">CCACVL1_15212</name>
</gene>
<dbReference type="PRINTS" id="PR00747">
    <property type="entry name" value="GLYHDRLASE47"/>
</dbReference>
<evidence type="ECO:0000256" key="22">
    <source>
        <dbReference type="ARBA" id="ARBA00047669"/>
    </source>
</evidence>
<feature type="binding site" evidence="27">
    <location>
        <position position="1435"/>
    </location>
    <ligand>
        <name>Ca(2+)</name>
        <dbReference type="ChEBI" id="CHEBI:29108"/>
    </ligand>
</feature>
<evidence type="ECO:0000256" key="15">
    <source>
        <dbReference type="ARBA" id="ARBA00022989"/>
    </source>
</evidence>
<dbReference type="InterPro" id="IPR006564">
    <property type="entry name" value="Znf_PMZ"/>
</dbReference>
<comment type="catalytic activity">
    <reaction evidence="22">
        <text>N(4)-(alpha-D-Man-(1-&gt;2)-alpha-D-Man-(1-&gt;2)-alpha-D-Man-(1-&gt;3)-[alpha-D-Man-(1-&gt;3)-[alpha-D-Man-(1-&gt;2)-alpha-D-Man-(1-&gt;6)]-alpha-D-Man-(1-&gt;6)]-beta-D-Man-(1-&gt;4)-beta-D-GlcNAc-(1-&gt;4)-beta-D-GlcNAc)-L-asparaginyl-[protein] (N-glucan mannose isomer 8A1,2,3B1,3) + 3 H2O = N(4)-(alpha-D-Man-(1-&gt;3)-[alpha-D-Man-(1-&gt;3)-[alpha-D-Man-(1-&gt;6)]-alpha-D-Man-(1-&gt;6)]-beta-D-Man-(1-&gt;4)-beta-D-GlcNAc-(1-&gt;4)-beta-D-GlcNAc)-L-asparaginyl-[protein] (N-glucan mannose isomer 5A1,2) + 3 beta-D-mannose</text>
        <dbReference type="Rhea" id="RHEA:56028"/>
        <dbReference type="Rhea" id="RHEA-COMP:14358"/>
        <dbReference type="Rhea" id="RHEA-COMP:14367"/>
        <dbReference type="ChEBI" id="CHEBI:15377"/>
        <dbReference type="ChEBI" id="CHEBI:28563"/>
        <dbReference type="ChEBI" id="CHEBI:59087"/>
        <dbReference type="ChEBI" id="CHEBI:60628"/>
        <dbReference type="EC" id="3.2.1.113"/>
    </reaction>
</comment>
<evidence type="ECO:0000256" key="3">
    <source>
        <dbReference type="ARBA" id="ARBA00001946"/>
    </source>
</evidence>
<evidence type="ECO:0000256" key="25">
    <source>
        <dbReference type="ARBA" id="ARBA00060399"/>
    </source>
</evidence>
<evidence type="ECO:0000256" key="21">
    <source>
        <dbReference type="ARBA" id="ARBA00023211"/>
    </source>
</evidence>
<evidence type="ECO:0000259" key="33">
    <source>
        <dbReference type="PROSITE" id="PS50966"/>
    </source>
</evidence>
<feature type="active site" description="Proton donor" evidence="26">
    <location>
        <position position="1079"/>
    </location>
</feature>
<evidence type="ECO:0000256" key="12">
    <source>
        <dbReference type="ARBA" id="ARBA00022837"/>
    </source>
</evidence>
<evidence type="ECO:0000256" key="27">
    <source>
        <dbReference type="PIRSR" id="PIRSR601382-2"/>
    </source>
</evidence>
<dbReference type="InterPro" id="IPR001878">
    <property type="entry name" value="Znf_CCHC"/>
</dbReference>
<evidence type="ECO:0000256" key="11">
    <source>
        <dbReference type="ARBA" id="ARBA00022833"/>
    </source>
</evidence>
<dbReference type="Pfam" id="PF04434">
    <property type="entry name" value="SWIM"/>
    <property type="match status" value="1"/>
</dbReference>
<name>A0A1R3I3B0_COCAP</name>
<keyword evidence="15" id="KW-1133">Transmembrane helix</keyword>
<evidence type="ECO:0000256" key="7">
    <source>
        <dbReference type="ARBA" id="ARBA00022692"/>
    </source>
</evidence>
<keyword evidence="21" id="KW-0464">Manganese</keyword>
<evidence type="ECO:0000256" key="28">
    <source>
        <dbReference type="PIRSR" id="PIRSR601382-3"/>
    </source>
</evidence>
<feature type="domain" description="SWIM-type" evidence="33">
    <location>
        <begin position="666"/>
        <end position="707"/>
    </location>
</feature>
<dbReference type="GO" id="GO:0000139">
    <property type="term" value="C:Golgi membrane"/>
    <property type="evidence" value="ECO:0007669"/>
    <property type="project" value="UniProtKB-SubCell"/>
</dbReference>
<sequence length="1448" mass="164123">MCDESKTIEIFHGGSFVRIPKKVWAGGKVSWINNYPLEKLSFCMLKEWVVKLGYDSSSEIFYCDPELSFDDGLRKICCDSHIKDMVLSHKDNLTILVYVVNGTAATHPIAGHVTQNEAGMVNKHVNGMVAGSVDENAEDCGGSDKDDSDYNGDIGEDSDSDLSSNPNWFDEGLEESHDIFEDEDNDVVDEDDDLHSVHGSDEEGGNDCPVFNEEVDMKNPQLKVEMKFPNAAVFRKALKEYCVSRGYDYKFNRNDGDKISARCVKECGWRIYASRLRDERTFQIKTFYGKHNCSREYKIHQVTAPYLAEKYFEDLKDNPNWETEKIVRKMSRELKVDVSISQVYRAKRKAREMMEGNIKLQYPKLWDYCEMIKETNPGSIILMKLESQYYGTEVTVPRDFVPRFQRILIMFDAQKKGFINGCRKLIGMDGCHLKGHFGGHVLSAIARDGNDNFFPICYAVVEQENKETWSWFLNLLHENLGSFTELGIEFLSDQQKGLDSTFQEEYPEVEHRFCLRHLYTNFKVHFKGEEYKEALYRAASVGSIKEWEKAMLHLKSLDKDGAAHAWLSRLKPSTWARSHFSSKTKTNLLVNNISESFNAYILKARDLPILSMLEWIRRKLMKRFYAKSVGMKSYNGLICPDIQEKLEKLKQDSFSCFSTPAGRMKYEVECGTTSHVVNLAEKTCTCRRWDITGIPCKHAISAIYMNRERPENYVDSCYSKETYMDTYDAIINPIPGQHEWVTSNKPLAPPIIYKPPGRPKKVRRRAVDEPQNPYKLSRKNKESRCGNCGRVGHNVRRCNASVIGETPWQRRMRLKGFRNVAQVSQDENSASFSKQSAVRGRGESSKGKSTGRARGRPIGAVGIELQALTGGQKTTFIAARGRGRTTNSIGRGIATGNRGRDRNFGSGNVGQVAVQITGRARGNVKAKVPPNRGRGRTIATTSIEVKELKSKLRDSNAERMILGIEHSKEGDISLKKKEIDDPINTERRQKVKDAMLHAWNSYEKYAWGQDELQCRTNELNLRQPQTKNGVDSFGGLGATVVDSLDTLFIMGLQEQFQRAREWVANSLDFDKDYNASVFETTIRVLGGLLSAFDLSGDDIFLQKARGIADRLLPAWDTASGIPYNIINLAVGRAHNPGWTGGNSILADSGTEQLEFIALSQRIKDPKYQQKVENVITEVHKIFPSDGLLPIFINPQSGTASHSKITFGAMGDRSVLMVLCGCDRASQTSDHDETSITDTGDRDMWETSMKGLESLIRRSTLSSFTYICEKTGNLLSDKMDELACFVPGMLALGSFGYDPGEAEKFLALAEELAWTCYNFYESTPTKLAGESYSFHTGKDMTLNMSWNILRPETVESLFYLWRLTGNKTYQEWGWNIFQAFERNSRIETGYVGLKDVNTGIKDNMMQSFFLAETLKYMYLLFSPPSVIPLDEWVFNTEAHPLRIVTRSVD</sequence>
<dbReference type="GO" id="GO:0006491">
    <property type="term" value="P:N-glycan processing"/>
    <property type="evidence" value="ECO:0007669"/>
    <property type="project" value="UniProtKB-ARBA"/>
</dbReference>
<feature type="domain" description="CCHC-type" evidence="32">
    <location>
        <begin position="784"/>
        <end position="798"/>
    </location>
</feature>
<dbReference type="GO" id="GO:0008270">
    <property type="term" value="F:zinc ion binding"/>
    <property type="evidence" value="ECO:0007669"/>
    <property type="project" value="UniProtKB-KW"/>
</dbReference>
<evidence type="ECO:0000256" key="23">
    <source>
        <dbReference type="ARBA" id="ARBA00048605"/>
    </source>
</evidence>
<evidence type="ECO:0000256" key="20">
    <source>
        <dbReference type="ARBA" id="ARBA00023180"/>
    </source>
</evidence>
<keyword evidence="19 28" id="KW-1015">Disulfide bond</keyword>
<dbReference type="GO" id="GO:0005509">
    <property type="term" value="F:calcium ion binding"/>
    <property type="evidence" value="ECO:0007669"/>
    <property type="project" value="InterPro"/>
</dbReference>
<feature type="active site" description="Proton donor" evidence="26">
    <location>
        <position position="1329"/>
    </location>
</feature>
<dbReference type="Gene3D" id="1.50.10.10">
    <property type="match status" value="1"/>
</dbReference>
<dbReference type="InterPro" id="IPR012341">
    <property type="entry name" value="6hp_glycosidase-like_sf"/>
</dbReference>
<keyword evidence="35" id="KW-1185">Reference proteome</keyword>
<keyword evidence="12 27" id="KW-0106">Calcium</keyword>
<comment type="cofactor">
    <cofactor evidence="1 27">
        <name>Ca(2+)</name>
        <dbReference type="ChEBI" id="CHEBI:29108"/>
    </cofactor>
</comment>
<comment type="catalytic activity">
    <reaction evidence="23">
        <text>N(4)-(alpha-D-Man-(1-&gt;2)-alpha-D-Man-(1-&gt;2)-alpha-D-Man-(1-&gt;3)-[alpha-D-Man-(1-&gt;2)-alpha-D-Man-(1-&gt;3)-[alpha-D-Man-(1-&gt;2)-alpha-D-Man-(1-&gt;6)]-alpha-D-Man-(1-&gt;6)]-beta-D-Man-(1-&gt;4)-beta-D-GlcNAc-(1-&gt;4)-beta-D-GlcNAc)-L-asparaginyl-[protein] (N-glucan mannose isomer 9A1,2,3B1,2,3) + 4 H2O = N(4)-(alpha-D-Man-(1-&gt;3)-[alpha-D-Man-(1-&gt;3)-[alpha-D-Man-(1-&gt;6)]-alpha-D-Man-(1-&gt;6)]-beta-D-Man-(1-&gt;4)-beta-D-GlcNAc-(1-&gt;4)-beta-D-GlcNAc)-L-asparaginyl-[protein] (N-glucan mannose isomer 5A1,2) + 4 beta-D-mannose</text>
        <dbReference type="Rhea" id="RHEA:56008"/>
        <dbReference type="Rhea" id="RHEA-COMP:14356"/>
        <dbReference type="Rhea" id="RHEA-COMP:14367"/>
        <dbReference type="ChEBI" id="CHEBI:15377"/>
        <dbReference type="ChEBI" id="CHEBI:28563"/>
        <dbReference type="ChEBI" id="CHEBI:59087"/>
        <dbReference type="ChEBI" id="CHEBI:139493"/>
        <dbReference type="EC" id="3.2.1.113"/>
    </reaction>
</comment>
<comment type="cofactor">
    <cofactor evidence="3">
        <name>Mg(2+)</name>
        <dbReference type="ChEBI" id="CHEBI:18420"/>
    </cofactor>
</comment>
<keyword evidence="7" id="KW-0812">Transmembrane</keyword>
<evidence type="ECO:0000256" key="26">
    <source>
        <dbReference type="PIRSR" id="PIRSR601382-1"/>
    </source>
</evidence>
<dbReference type="SUPFAM" id="SSF48225">
    <property type="entry name" value="Seven-hairpin glycosidases"/>
    <property type="match status" value="1"/>
</dbReference>
<dbReference type="STRING" id="210143.A0A1R3I3B0"/>
<dbReference type="InterPro" id="IPR001382">
    <property type="entry name" value="Glyco_hydro_47"/>
</dbReference>
<evidence type="ECO:0000256" key="8">
    <source>
        <dbReference type="ARBA" id="ARBA00022723"/>
    </source>
</evidence>
<evidence type="ECO:0000256" key="31">
    <source>
        <dbReference type="SAM" id="MobiDB-lite"/>
    </source>
</evidence>
<keyword evidence="20" id="KW-0325">Glycoprotein</keyword>
<keyword evidence="14" id="KW-0735">Signal-anchor</keyword>
<dbReference type="Proteomes" id="UP000188268">
    <property type="component" value="Unassembled WGS sequence"/>
</dbReference>
<evidence type="ECO:0000256" key="16">
    <source>
        <dbReference type="ARBA" id="ARBA00023034"/>
    </source>
</evidence>
<dbReference type="PANTHER" id="PTHR11742">
    <property type="entry name" value="MANNOSYL-OLIGOSACCHARIDE ALPHA-1,2-MANNOSIDASE-RELATED"/>
    <property type="match status" value="1"/>
</dbReference>
<evidence type="ECO:0000256" key="13">
    <source>
        <dbReference type="ARBA" id="ARBA00022842"/>
    </source>
</evidence>
<feature type="active site" evidence="26">
    <location>
        <position position="1351"/>
    </location>
</feature>
<feature type="region of interest" description="Disordered" evidence="31">
    <location>
        <begin position="189"/>
        <end position="208"/>
    </location>
</feature>